<dbReference type="PROSITE" id="PS50157">
    <property type="entry name" value="ZINC_FINGER_C2H2_2"/>
    <property type="match status" value="3"/>
</dbReference>
<dbReference type="Proteomes" id="UP000694380">
    <property type="component" value="Unplaced"/>
</dbReference>
<organism evidence="8 9">
    <name type="scientific">Chrysemys picta bellii</name>
    <name type="common">Western painted turtle</name>
    <name type="synonym">Emys bellii</name>
    <dbReference type="NCBI Taxonomy" id="8478"/>
    <lineage>
        <taxon>Eukaryota</taxon>
        <taxon>Metazoa</taxon>
        <taxon>Chordata</taxon>
        <taxon>Craniata</taxon>
        <taxon>Vertebrata</taxon>
        <taxon>Euteleostomi</taxon>
        <taxon>Archelosauria</taxon>
        <taxon>Testudinata</taxon>
        <taxon>Testudines</taxon>
        <taxon>Cryptodira</taxon>
        <taxon>Durocryptodira</taxon>
        <taxon>Testudinoidea</taxon>
        <taxon>Emydidae</taxon>
        <taxon>Chrysemys</taxon>
    </lineage>
</organism>
<feature type="domain" description="C2H2-type" evidence="7">
    <location>
        <begin position="91"/>
        <end position="118"/>
    </location>
</feature>
<dbReference type="GeneTree" id="ENSGT01150000286953"/>
<dbReference type="Pfam" id="PF00096">
    <property type="entry name" value="zf-C2H2"/>
    <property type="match status" value="3"/>
</dbReference>
<evidence type="ECO:0000256" key="1">
    <source>
        <dbReference type="ARBA" id="ARBA00022723"/>
    </source>
</evidence>
<reference evidence="8" key="1">
    <citation type="submission" date="2025-08" db="UniProtKB">
        <authorList>
            <consortium name="Ensembl"/>
        </authorList>
    </citation>
    <scope>IDENTIFICATION</scope>
</reference>
<name>A0A8C3FAE2_CHRPI</name>
<feature type="domain" description="C2H2-type" evidence="7">
    <location>
        <begin position="119"/>
        <end position="146"/>
    </location>
</feature>
<evidence type="ECO:0000256" key="6">
    <source>
        <dbReference type="SAM" id="MobiDB-lite"/>
    </source>
</evidence>
<dbReference type="FunFam" id="3.30.160.60:FF:002343">
    <property type="entry name" value="Zinc finger protein 33A"/>
    <property type="match status" value="1"/>
</dbReference>
<dbReference type="GO" id="GO:0000978">
    <property type="term" value="F:RNA polymerase II cis-regulatory region sequence-specific DNA binding"/>
    <property type="evidence" value="ECO:0007669"/>
    <property type="project" value="TreeGrafter"/>
</dbReference>
<keyword evidence="3 5" id="KW-0863">Zinc-finger</keyword>
<feature type="domain" description="C2H2-type" evidence="7">
    <location>
        <begin position="147"/>
        <end position="174"/>
    </location>
</feature>
<evidence type="ECO:0000256" key="5">
    <source>
        <dbReference type="PROSITE-ProRule" id="PRU00042"/>
    </source>
</evidence>
<evidence type="ECO:0000256" key="3">
    <source>
        <dbReference type="ARBA" id="ARBA00022771"/>
    </source>
</evidence>
<dbReference type="OMA" id="LVTRCHA"/>
<protein>
    <recommendedName>
        <fullName evidence="7">C2H2-type domain-containing protein</fullName>
    </recommendedName>
</protein>
<keyword evidence="9" id="KW-1185">Reference proteome</keyword>
<dbReference type="InterPro" id="IPR036236">
    <property type="entry name" value="Znf_C2H2_sf"/>
</dbReference>
<dbReference type="SMART" id="SM00355">
    <property type="entry name" value="ZnF_C2H2"/>
    <property type="match status" value="3"/>
</dbReference>
<keyword evidence="2" id="KW-0677">Repeat</keyword>
<dbReference type="AlphaFoldDB" id="A0A8C3FAE2"/>
<evidence type="ECO:0000259" key="7">
    <source>
        <dbReference type="PROSITE" id="PS50157"/>
    </source>
</evidence>
<keyword evidence="4" id="KW-0862">Zinc</keyword>
<dbReference type="FunFam" id="3.30.160.60:FF:000557">
    <property type="entry name" value="zinc finger and SCAN domain-containing protein 29"/>
    <property type="match status" value="1"/>
</dbReference>
<dbReference type="FunFam" id="3.30.160.60:FF:000072">
    <property type="entry name" value="zinc finger protein 143 isoform X1"/>
    <property type="match status" value="1"/>
</dbReference>
<evidence type="ECO:0000256" key="2">
    <source>
        <dbReference type="ARBA" id="ARBA00022737"/>
    </source>
</evidence>
<evidence type="ECO:0000313" key="8">
    <source>
        <dbReference type="Ensembl" id="ENSCPBP00000005669.1"/>
    </source>
</evidence>
<dbReference type="PANTHER" id="PTHR23235:SF120">
    <property type="entry name" value="KRUPPEL-LIKE FACTOR 15"/>
    <property type="match status" value="1"/>
</dbReference>
<evidence type="ECO:0000256" key="4">
    <source>
        <dbReference type="ARBA" id="ARBA00022833"/>
    </source>
</evidence>
<evidence type="ECO:0000313" key="9">
    <source>
        <dbReference type="Proteomes" id="UP000694380"/>
    </source>
</evidence>
<dbReference type="GO" id="GO:0008270">
    <property type="term" value="F:zinc ion binding"/>
    <property type="evidence" value="ECO:0007669"/>
    <property type="project" value="UniProtKB-KW"/>
</dbReference>
<accession>A0A8C3FAE2</accession>
<sequence length="201" mass="22322">MRGQRRLAGEPLEIQVVRVKEEEEEEGSGCPEYVLEPLCQEGTSGLVTRCHAHLGPRPVLAQPSLPASAPHPNAHSSRGRPPAPLPDARQYICFVCSKRFKRATDLKEHLRVHTGERPFACGVCSKRFTQSSALSTHQRIHTGERPFRCPVCPKSFNNASNFAKHRRVHSGERKEHIFCGEGVHLHMVGVSPTGTIWASLI</sequence>
<proteinExistence type="predicted"/>
<dbReference type="PROSITE" id="PS00028">
    <property type="entry name" value="ZINC_FINGER_C2H2_1"/>
    <property type="match status" value="3"/>
</dbReference>
<dbReference type="PANTHER" id="PTHR23235">
    <property type="entry name" value="KRUEPPEL-LIKE TRANSCRIPTION FACTOR"/>
    <property type="match status" value="1"/>
</dbReference>
<reference evidence="8" key="2">
    <citation type="submission" date="2025-09" db="UniProtKB">
        <authorList>
            <consortium name="Ensembl"/>
        </authorList>
    </citation>
    <scope>IDENTIFICATION</scope>
</reference>
<dbReference type="GO" id="GO:0000981">
    <property type="term" value="F:DNA-binding transcription factor activity, RNA polymerase II-specific"/>
    <property type="evidence" value="ECO:0007669"/>
    <property type="project" value="TreeGrafter"/>
</dbReference>
<keyword evidence="1" id="KW-0479">Metal-binding</keyword>
<feature type="region of interest" description="Disordered" evidence="6">
    <location>
        <begin position="61"/>
        <end position="84"/>
    </location>
</feature>
<dbReference type="Gene3D" id="3.30.160.60">
    <property type="entry name" value="Classic Zinc Finger"/>
    <property type="match status" value="3"/>
</dbReference>
<dbReference type="SUPFAM" id="SSF57667">
    <property type="entry name" value="beta-beta-alpha zinc fingers"/>
    <property type="match status" value="2"/>
</dbReference>
<dbReference type="Ensembl" id="ENSCPBT00000006880.1">
    <property type="protein sequence ID" value="ENSCPBP00000005669.1"/>
    <property type="gene ID" value="ENSCPBG00000004530.1"/>
</dbReference>
<dbReference type="InterPro" id="IPR013087">
    <property type="entry name" value="Znf_C2H2_type"/>
</dbReference>